<sequence>MEEAQKAQDDESSSEDWTITFCVIGEACSNIRLLSALEDRYAYECINSEEQVLRTLSETKQLLTKRQ</sequence>
<reference evidence="1" key="1">
    <citation type="submission" date="2021-02" db="EMBL/GenBank/DDBJ databases">
        <authorList>
            <person name="Nowell W R."/>
        </authorList>
    </citation>
    <scope>NUCLEOTIDE SEQUENCE</scope>
</reference>
<accession>A0A8S3GEU1</accession>
<name>A0A8S3GEU1_9BILA</name>
<dbReference type="EMBL" id="CAJOBH010266538">
    <property type="protein sequence ID" value="CAF5161448.1"/>
    <property type="molecule type" value="Genomic_DNA"/>
</dbReference>
<organism evidence="1 2">
    <name type="scientific">Rotaria magnacalcarata</name>
    <dbReference type="NCBI Taxonomy" id="392030"/>
    <lineage>
        <taxon>Eukaryota</taxon>
        <taxon>Metazoa</taxon>
        <taxon>Spiralia</taxon>
        <taxon>Gnathifera</taxon>
        <taxon>Rotifera</taxon>
        <taxon>Eurotatoria</taxon>
        <taxon>Bdelloidea</taxon>
        <taxon>Philodinida</taxon>
        <taxon>Philodinidae</taxon>
        <taxon>Rotaria</taxon>
    </lineage>
</organism>
<proteinExistence type="predicted"/>
<evidence type="ECO:0000313" key="2">
    <source>
        <dbReference type="Proteomes" id="UP000681967"/>
    </source>
</evidence>
<evidence type="ECO:0000313" key="1">
    <source>
        <dbReference type="EMBL" id="CAF5161448.1"/>
    </source>
</evidence>
<feature type="non-terminal residue" evidence="1">
    <location>
        <position position="67"/>
    </location>
</feature>
<protein>
    <submittedName>
        <fullName evidence="1">Uncharacterized protein</fullName>
    </submittedName>
</protein>
<gene>
    <name evidence="1" type="ORF">BYL167_LOCUS74699</name>
</gene>
<dbReference type="AlphaFoldDB" id="A0A8S3GEU1"/>
<dbReference type="Proteomes" id="UP000681967">
    <property type="component" value="Unassembled WGS sequence"/>
</dbReference>
<comment type="caution">
    <text evidence="1">The sequence shown here is derived from an EMBL/GenBank/DDBJ whole genome shotgun (WGS) entry which is preliminary data.</text>
</comment>